<dbReference type="InterPro" id="IPR013751">
    <property type="entry name" value="ACP_syn_III_N"/>
</dbReference>
<evidence type="ECO:0000259" key="5">
    <source>
        <dbReference type="Pfam" id="PF08545"/>
    </source>
</evidence>
<dbReference type="SUPFAM" id="SSF53901">
    <property type="entry name" value="Thiolase-like"/>
    <property type="match status" value="1"/>
</dbReference>
<accession>A0ABN1Y4J3</accession>
<feature type="domain" description="Beta-ketoacyl-[acyl-carrier-protein] synthase III C-terminal" evidence="4">
    <location>
        <begin position="247"/>
        <end position="334"/>
    </location>
</feature>
<dbReference type="EMBL" id="BAAAKJ010000193">
    <property type="protein sequence ID" value="GAA1397691.1"/>
    <property type="molecule type" value="Genomic_DNA"/>
</dbReference>
<reference evidence="6 7" key="1">
    <citation type="journal article" date="2019" name="Int. J. Syst. Evol. Microbiol.">
        <title>The Global Catalogue of Microorganisms (GCM) 10K type strain sequencing project: providing services to taxonomists for standard genome sequencing and annotation.</title>
        <authorList>
            <consortium name="The Broad Institute Genomics Platform"/>
            <consortium name="The Broad Institute Genome Sequencing Center for Infectious Disease"/>
            <person name="Wu L."/>
            <person name="Ma J."/>
        </authorList>
    </citation>
    <scope>NUCLEOTIDE SEQUENCE [LARGE SCALE GENOMIC DNA]</scope>
    <source>
        <strain evidence="6 7">JCM 12393</strain>
    </source>
</reference>
<organism evidence="6 7">
    <name type="scientific">Kitasatospora putterlickiae</name>
    <dbReference type="NCBI Taxonomy" id="221725"/>
    <lineage>
        <taxon>Bacteria</taxon>
        <taxon>Bacillati</taxon>
        <taxon>Actinomycetota</taxon>
        <taxon>Actinomycetes</taxon>
        <taxon>Kitasatosporales</taxon>
        <taxon>Streptomycetaceae</taxon>
        <taxon>Kitasatospora</taxon>
    </lineage>
</organism>
<gene>
    <name evidence="6" type="ORF">GCM10009639_35390</name>
</gene>
<evidence type="ECO:0000313" key="6">
    <source>
        <dbReference type="EMBL" id="GAA1397691.1"/>
    </source>
</evidence>
<dbReference type="Proteomes" id="UP001499863">
    <property type="component" value="Unassembled WGS sequence"/>
</dbReference>
<dbReference type="Pfam" id="PF08541">
    <property type="entry name" value="ACP_syn_III_C"/>
    <property type="match status" value="1"/>
</dbReference>
<dbReference type="Pfam" id="PF08545">
    <property type="entry name" value="ACP_syn_III"/>
    <property type="match status" value="1"/>
</dbReference>
<evidence type="ECO:0000256" key="1">
    <source>
        <dbReference type="ARBA" id="ARBA00022490"/>
    </source>
</evidence>
<dbReference type="PANTHER" id="PTHR34069:SF2">
    <property type="entry name" value="BETA-KETOACYL-[ACYL-CARRIER-PROTEIN] SYNTHASE III"/>
    <property type="match status" value="1"/>
</dbReference>
<dbReference type="RefSeq" id="WP_344336207.1">
    <property type="nucleotide sequence ID" value="NZ_BAAAKJ010000193.1"/>
</dbReference>
<feature type="domain" description="Beta-ketoacyl-[acyl-carrier-protein] synthase III N-terminal" evidence="5">
    <location>
        <begin position="114"/>
        <end position="195"/>
    </location>
</feature>
<dbReference type="NCBIfam" id="NF006829">
    <property type="entry name" value="PRK09352.1"/>
    <property type="match status" value="1"/>
</dbReference>
<evidence type="ECO:0000259" key="4">
    <source>
        <dbReference type="Pfam" id="PF08541"/>
    </source>
</evidence>
<evidence type="ECO:0000256" key="2">
    <source>
        <dbReference type="ARBA" id="ARBA00022679"/>
    </source>
</evidence>
<sequence>MPMPAAVLCGLGSSLPKRVVPNSRLVEENGLATDSEWILRRTGIAARHMADPRTSTGDLATAAGRAALDSARNLAGSPLVPDILLLATTTPDHRCPATAPEVAHRMGLEAVPALDVNAACAGFLYALTLAKGLVTAGLYTHPLVIGAETYTTALVDPHDRDTAILFGDGAGAILLRPGTASQPGALLAEDLGTDGSRTGLVRVPAGGSRTPFGSPGTTRKDFYLVMNGKAVYAQAVRRITASALAALDRTRWSADDVEAFVSHQANQRIIDDVAGRLGVPAARCHGNLRHVGNTAAASIPLALADAAERNLVRPGARTLLGGFGAGLAWGAHTLHFPEARPLTRSPHHADHQGAAP</sequence>
<dbReference type="InterPro" id="IPR016039">
    <property type="entry name" value="Thiolase-like"/>
</dbReference>
<keyword evidence="2" id="KW-0808">Transferase</keyword>
<proteinExistence type="predicted"/>
<evidence type="ECO:0000313" key="7">
    <source>
        <dbReference type="Proteomes" id="UP001499863"/>
    </source>
</evidence>
<keyword evidence="1" id="KW-0963">Cytoplasm</keyword>
<dbReference type="PANTHER" id="PTHR34069">
    <property type="entry name" value="3-OXOACYL-[ACYL-CARRIER-PROTEIN] SYNTHASE 3"/>
    <property type="match status" value="1"/>
</dbReference>
<evidence type="ECO:0000256" key="3">
    <source>
        <dbReference type="ARBA" id="ARBA00023315"/>
    </source>
</evidence>
<protein>
    <submittedName>
        <fullName evidence="6">Beta-ketoacyl-ACP synthase III</fullName>
    </submittedName>
</protein>
<dbReference type="Gene3D" id="3.40.47.10">
    <property type="match status" value="1"/>
</dbReference>
<dbReference type="InterPro" id="IPR013747">
    <property type="entry name" value="ACP_syn_III_C"/>
</dbReference>
<keyword evidence="3" id="KW-0012">Acyltransferase</keyword>
<name>A0ABN1Y4J3_9ACTN</name>
<keyword evidence="7" id="KW-1185">Reference proteome</keyword>
<comment type="caution">
    <text evidence="6">The sequence shown here is derived from an EMBL/GenBank/DDBJ whole genome shotgun (WGS) entry which is preliminary data.</text>
</comment>
<dbReference type="CDD" id="cd00830">
    <property type="entry name" value="KAS_III"/>
    <property type="match status" value="1"/>
</dbReference>